<dbReference type="EMBL" id="BMAU01021366">
    <property type="protein sequence ID" value="GFY23738.1"/>
    <property type="molecule type" value="Genomic_DNA"/>
</dbReference>
<sequence length="171" mass="19479">MILLMLRKDKGKSGWDMRDPALASLSGCSFPETSRWLGIHWRATLSLKGKKTVNDEQAADLLGLHYQKISRLNFLVEDRNIKIRASRIVHGCCSDTHRGTSIFSRDFRVNELEAAIGDFYLNKSSGPDGIHGQRIDHLGLSGRQRFLDIINCSWNKGKLPRDWRRATVIPY</sequence>
<name>A0A8X6VW98_TRICX</name>
<proteinExistence type="predicted"/>
<protein>
    <recommendedName>
        <fullName evidence="3">Endonuclease-reverse transcriptase</fullName>
    </recommendedName>
</protein>
<dbReference type="Proteomes" id="UP000887159">
    <property type="component" value="Unassembled WGS sequence"/>
</dbReference>
<dbReference type="AlphaFoldDB" id="A0A8X6VW98"/>
<reference evidence="1" key="1">
    <citation type="submission" date="2020-08" db="EMBL/GenBank/DDBJ databases">
        <title>Multicomponent nature underlies the extraordinary mechanical properties of spider dragline silk.</title>
        <authorList>
            <person name="Kono N."/>
            <person name="Nakamura H."/>
            <person name="Mori M."/>
            <person name="Yoshida Y."/>
            <person name="Ohtoshi R."/>
            <person name="Malay A.D."/>
            <person name="Moran D.A.P."/>
            <person name="Tomita M."/>
            <person name="Numata K."/>
            <person name="Arakawa K."/>
        </authorList>
    </citation>
    <scope>NUCLEOTIDE SEQUENCE</scope>
</reference>
<accession>A0A8X6VW98</accession>
<evidence type="ECO:0000313" key="1">
    <source>
        <dbReference type="EMBL" id="GFY23738.1"/>
    </source>
</evidence>
<keyword evidence="2" id="KW-1185">Reference proteome</keyword>
<evidence type="ECO:0008006" key="3">
    <source>
        <dbReference type="Google" id="ProtNLM"/>
    </source>
</evidence>
<comment type="caution">
    <text evidence="1">The sequence shown here is derived from an EMBL/GenBank/DDBJ whole genome shotgun (WGS) entry which is preliminary data.</text>
</comment>
<gene>
    <name evidence="1" type="ORF">TNCV_1630201</name>
</gene>
<organism evidence="1 2">
    <name type="scientific">Trichonephila clavipes</name>
    <name type="common">Golden silk orbweaver</name>
    <name type="synonym">Nephila clavipes</name>
    <dbReference type="NCBI Taxonomy" id="2585209"/>
    <lineage>
        <taxon>Eukaryota</taxon>
        <taxon>Metazoa</taxon>
        <taxon>Ecdysozoa</taxon>
        <taxon>Arthropoda</taxon>
        <taxon>Chelicerata</taxon>
        <taxon>Arachnida</taxon>
        <taxon>Araneae</taxon>
        <taxon>Araneomorphae</taxon>
        <taxon>Entelegynae</taxon>
        <taxon>Araneoidea</taxon>
        <taxon>Nephilidae</taxon>
        <taxon>Trichonephila</taxon>
    </lineage>
</organism>
<evidence type="ECO:0000313" key="2">
    <source>
        <dbReference type="Proteomes" id="UP000887159"/>
    </source>
</evidence>